<reference evidence="4" key="1">
    <citation type="submission" date="2021-01" db="EMBL/GenBank/DDBJ databases">
        <title>Whole genome shotgun sequence of Planosporangium mesophilum NBRC 109066.</title>
        <authorList>
            <person name="Komaki H."/>
            <person name="Tamura T."/>
        </authorList>
    </citation>
    <scope>NUCLEOTIDE SEQUENCE</scope>
    <source>
        <strain evidence="4">NBRC 109066</strain>
    </source>
</reference>
<dbReference type="InterPro" id="IPR002539">
    <property type="entry name" value="MaoC-like_dom"/>
</dbReference>
<dbReference type="RefSeq" id="WP_168113875.1">
    <property type="nucleotide sequence ID" value="NZ_BOON01000064.1"/>
</dbReference>
<dbReference type="PRINTS" id="PR01483">
    <property type="entry name" value="FASYNTHASE"/>
</dbReference>
<dbReference type="GO" id="GO:0006633">
    <property type="term" value="P:fatty acid biosynthetic process"/>
    <property type="evidence" value="ECO:0007669"/>
    <property type="project" value="InterPro"/>
</dbReference>
<evidence type="ECO:0000256" key="2">
    <source>
        <dbReference type="SAM" id="MobiDB-lite"/>
    </source>
</evidence>
<gene>
    <name evidence="4" type="ORF">Pme01_56210</name>
</gene>
<dbReference type="Proteomes" id="UP000599074">
    <property type="component" value="Unassembled WGS sequence"/>
</dbReference>
<feature type="domain" description="MaoC-like" evidence="3">
    <location>
        <begin position="193"/>
        <end position="272"/>
    </location>
</feature>
<comment type="similarity">
    <text evidence="1">Belongs to the enoyl-CoA hydratase/isomerase family.</text>
</comment>
<evidence type="ECO:0000313" key="4">
    <source>
        <dbReference type="EMBL" id="GII26024.1"/>
    </source>
</evidence>
<comment type="caution">
    <text evidence="4">The sequence shown here is derived from an EMBL/GenBank/DDBJ whole genome shotgun (WGS) entry which is preliminary data.</text>
</comment>
<dbReference type="GO" id="GO:0005835">
    <property type="term" value="C:fatty acid synthase complex"/>
    <property type="evidence" value="ECO:0007669"/>
    <property type="project" value="InterPro"/>
</dbReference>
<organism evidence="4 5">
    <name type="scientific">Planosporangium mesophilum</name>
    <dbReference type="NCBI Taxonomy" id="689768"/>
    <lineage>
        <taxon>Bacteria</taxon>
        <taxon>Bacillati</taxon>
        <taxon>Actinomycetota</taxon>
        <taxon>Actinomycetes</taxon>
        <taxon>Micromonosporales</taxon>
        <taxon>Micromonosporaceae</taxon>
        <taxon>Planosporangium</taxon>
    </lineage>
</organism>
<sequence>MAVVELGAAPRLGPLYRSAALTAVRRKAVGGRGAATLPDTEVRVREVAVDRAHLAAYDRVCGFRLTDELPATYPHILAFPLAVSLMARPDFPLALVGLVHVANRIEVHRPLTADDRFELRVRAEDLREHERGRQVDLVAEALVDGEIVWTGRSVYLRRESKPGGSGGGDRRSGDRTPAPDGGALWRVTPRVGSEYADVSGDQNPIHTSRLGARVLGFPTPIAHGMWSKARCLAALEGRLPERYTVDVSFKLPVPLPSTVAFSATRAGTDGWRFGLHGAKSGKPHLSGEVIHRP</sequence>
<dbReference type="Pfam" id="PF01575">
    <property type="entry name" value="MaoC_dehydratas"/>
    <property type="match status" value="1"/>
</dbReference>
<name>A0A8J3TJZ2_9ACTN</name>
<accession>A0A8J3TJZ2</accession>
<protein>
    <recommendedName>
        <fullName evidence="3">MaoC-like domain-containing protein</fullName>
    </recommendedName>
</protein>
<dbReference type="InterPro" id="IPR003965">
    <property type="entry name" value="Fatty_acid_synthase"/>
</dbReference>
<dbReference type="Gene3D" id="3.10.129.10">
    <property type="entry name" value="Hotdog Thioesterase"/>
    <property type="match status" value="1"/>
</dbReference>
<evidence type="ECO:0000259" key="3">
    <source>
        <dbReference type="Pfam" id="PF01575"/>
    </source>
</evidence>
<evidence type="ECO:0000256" key="1">
    <source>
        <dbReference type="ARBA" id="ARBA00005254"/>
    </source>
</evidence>
<dbReference type="PANTHER" id="PTHR43841">
    <property type="entry name" value="3-HYDROXYACYL-THIOESTER DEHYDRATASE HTDX-RELATED"/>
    <property type="match status" value="1"/>
</dbReference>
<proteinExistence type="inferred from homology"/>
<evidence type="ECO:0000313" key="5">
    <source>
        <dbReference type="Proteomes" id="UP000599074"/>
    </source>
</evidence>
<dbReference type="GO" id="GO:0004312">
    <property type="term" value="F:fatty acid synthase activity"/>
    <property type="evidence" value="ECO:0007669"/>
    <property type="project" value="InterPro"/>
</dbReference>
<dbReference type="SUPFAM" id="SSF54637">
    <property type="entry name" value="Thioesterase/thiol ester dehydrase-isomerase"/>
    <property type="match status" value="2"/>
</dbReference>
<dbReference type="PANTHER" id="PTHR43841:SF1">
    <property type="entry name" value="3-HYDROXYACYL-THIOESTER DEHYDRATASE X"/>
    <property type="match status" value="1"/>
</dbReference>
<dbReference type="InterPro" id="IPR029069">
    <property type="entry name" value="HotDog_dom_sf"/>
</dbReference>
<dbReference type="AlphaFoldDB" id="A0A8J3TJZ2"/>
<feature type="region of interest" description="Disordered" evidence="2">
    <location>
        <begin position="159"/>
        <end position="184"/>
    </location>
</feature>
<dbReference type="EMBL" id="BOON01000064">
    <property type="protein sequence ID" value="GII26024.1"/>
    <property type="molecule type" value="Genomic_DNA"/>
</dbReference>
<keyword evidence="5" id="KW-1185">Reference proteome</keyword>